<feature type="compositionally biased region" description="Acidic residues" evidence="1">
    <location>
        <begin position="140"/>
        <end position="155"/>
    </location>
</feature>
<feature type="region of interest" description="Disordered" evidence="1">
    <location>
        <begin position="520"/>
        <end position="564"/>
    </location>
</feature>
<comment type="caution">
    <text evidence="3">The sequence shown here is derived from an EMBL/GenBank/DDBJ whole genome shotgun (WGS) entry which is preliminary data.</text>
</comment>
<organism evidence="3 4">
    <name type="scientific">Hanseniaspora valbyensis NRRL Y-1626</name>
    <dbReference type="NCBI Taxonomy" id="766949"/>
    <lineage>
        <taxon>Eukaryota</taxon>
        <taxon>Fungi</taxon>
        <taxon>Dikarya</taxon>
        <taxon>Ascomycota</taxon>
        <taxon>Saccharomycotina</taxon>
        <taxon>Saccharomycetes</taxon>
        <taxon>Saccharomycodales</taxon>
        <taxon>Saccharomycodaceae</taxon>
        <taxon>Hanseniaspora</taxon>
    </lineage>
</organism>
<name>A0A1B7TDG9_9ASCO</name>
<feature type="compositionally biased region" description="Polar residues" evidence="1">
    <location>
        <begin position="624"/>
        <end position="645"/>
    </location>
</feature>
<feature type="region of interest" description="Disordered" evidence="1">
    <location>
        <begin position="1"/>
        <end position="32"/>
    </location>
</feature>
<feature type="compositionally biased region" description="Polar residues" evidence="1">
    <location>
        <begin position="602"/>
        <end position="616"/>
    </location>
</feature>
<dbReference type="AlphaFoldDB" id="A0A1B7TDG9"/>
<dbReference type="InterPro" id="IPR013941">
    <property type="entry name" value="ZDS1_C"/>
</dbReference>
<feature type="region of interest" description="Disordered" evidence="1">
    <location>
        <begin position="243"/>
        <end position="263"/>
    </location>
</feature>
<sequence>METLNKNPLFSSKSDKNSTNRNQKQMYKQKRKSQVFIAAQSLNDELINLKSLKRMSIGSVDDLDTRDIIYGQFTTTTTNNNNNNSSSNNKLKTNKYELETIEQENEVPKDEQSVLRQNKRLTIDTNQYPDFYDNYNDENVSSDDDDLSSGEDSETQDNLTTMNSIENSYNVTSAEYLDHSNENSNTILNAVIDKNIHPLNESEDDDEDKEFTSSLLWVPANKHPSIKPEKYLKYVQGKLETLSTNDDENDNDTNGNKNLKQICRSRSSNIEEAVLKRRKSLQENDAVGLSYASRSKSLSRRPSRLRRSYISDTDDVDRDEEEQQALRTTGNRTPNKNRFSLKEITEELSKMSQNAGFSGNDAVSLARSLSMSIHSQKTNYEDDLDFENDNYYDSEFYNISHESDELSSPTSPTSPNTYILKGSDMDMFDRETEKLKRKKGKYQPSYELEIQPESLDVDDDDNNNYKNGNEESGDYGDDDSDDYVIGLDNGTSQDVGRKVTRGKTIKQVLQQQQREIEAHVNKDRKISLDSKNSISSVDDDQEEYASSFDKEEMKTPKKSTLQRSKFNTYREKSFKNKMQHLNTLKNSKSVDGLTVNTQNLIHISSTPSPTSDNSVLDQRKSSHETVSSSDTGSMHTADDSTNFVSSDIKKTRKLSSSNGSVVSSHSSESIKLRMRSSRDVLASSIKDSSEISSPLDSGSKDDKLHEGKKKNKFYNMLKKSKFKFNKNKDSDEENNSKKLTINTNIIGAKTINTNNDTNLGSLDISPESNATTTSSPSSPIKLPSFSSKRTLSGTNAKPHASTSPPISSKIQYGMNQDYTPYSPDSDSDDPLAELNQQLTMTDNNKNLNIITHVDDYHVKTIDEESVLSPLSPSDMNMFPEDFDMSDNDVEEEEPVLLISNEEIDMDDYDDEDEDDEYNSTSFVSSFLTSSKIPPASKTELKLYLFTEDQDGNYSTGKRLFNVTTNTVPVQSTPPITPPATPEKIDFYEDEDEMFEEMEYNGDNLPPRKLTFKDVHRPLVPNSPMKYRDSSFGFPLPPLTMSTIIMFDHRLPVSMERAIYRLSHMKLSENKRELRQQVLLSNFMYSYLNLVNHSLYLQKLEEEGSL</sequence>
<feature type="compositionally biased region" description="Basic residues" evidence="1">
    <location>
        <begin position="297"/>
        <end position="307"/>
    </location>
</feature>
<accession>A0A1B7TDG9</accession>
<dbReference type="EMBL" id="LXPE01000013">
    <property type="protein sequence ID" value="OBA26761.1"/>
    <property type="molecule type" value="Genomic_DNA"/>
</dbReference>
<reference evidence="4" key="1">
    <citation type="journal article" date="2016" name="Proc. Natl. Acad. Sci. U.S.A.">
        <title>Comparative genomics of biotechnologically important yeasts.</title>
        <authorList>
            <person name="Riley R."/>
            <person name="Haridas S."/>
            <person name="Wolfe K.H."/>
            <person name="Lopes M.R."/>
            <person name="Hittinger C.T."/>
            <person name="Goeker M."/>
            <person name="Salamov A.A."/>
            <person name="Wisecaver J.H."/>
            <person name="Long T.M."/>
            <person name="Calvey C.H."/>
            <person name="Aerts A.L."/>
            <person name="Barry K.W."/>
            <person name="Choi C."/>
            <person name="Clum A."/>
            <person name="Coughlan A.Y."/>
            <person name="Deshpande S."/>
            <person name="Douglass A.P."/>
            <person name="Hanson S.J."/>
            <person name="Klenk H.-P."/>
            <person name="LaButti K.M."/>
            <person name="Lapidus A."/>
            <person name="Lindquist E.A."/>
            <person name="Lipzen A.M."/>
            <person name="Meier-Kolthoff J.P."/>
            <person name="Ohm R.A."/>
            <person name="Otillar R.P."/>
            <person name="Pangilinan J.L."/>
            <person name="Peng Y."/>
            <person name="Rokas A."/>
            <person name="Rosa C.A."/>
            <person name="Scheuner C."/>
            <person name="Sibirny A.A."/>
            <person name="Slot J.C."/>
            <person name="Stielow J.B."/>
            <person name="Sun H."/>
            <person name="Kurtzman C.P."/>
            <person name="Blackwell M."/>
            <person name="Grigoriev I.V."/>
            <person name="Jeffries T.W."/>
        </authorList>
    </citation>
    <scope>NUCLEOTIDE SEQUENCE [LARGE SCALE GENOMIC DNA]</scope>
    <source>
        <strain evidence="4">NRRL Y-1626</strain>
    </source>
</reference>
<feature type="compositionally biased region" description="Polar residues" evidence="1">
    <location>
        <begin position="325"/>
        <end position="338"/>
    </location>
</feature>
<feature type="compositionally biased region" description="Acidic residues" evidence="1">
    <location>
        <begin position="312"/>
        <end position="323"/>
    </location>
</feature>
<dbReference type="OrthoDB" id="5589766at2759"/>
<dbReference type="GO" id="GO:0030010">
    <property type="term" value="P:establishment of cell polarity"/>
    <property type="evidence" value="ECO:0007669"/>
    <property type="project" value="TreeGrafter"/>
</dbReference>
<feature type="compositionally biased region" description="Acidic residues" evidence="1">
    <location>
        <begin position="471"/>
        <end position="481"/>
    </location>
</feature>
<dbReference type="PANTHER" id="PTHR28089:SF1">
    <property type="entry name" value="PROTEIN ZDS1-RELATED"/>
    <property type="match status" value="1"/>
</dbReference>
<evidence type="ECO:0000313" key="4">
    <source>
        <dbReference type="Proteomes" id="UP000092321"/>
    </source>
</evidence>
<feature type="domain" description="Protein Zds1 C-terminal" evidence="2">
    <location>
        <begin position="1039"/>
        <end position="1091"/>
    </location>
</feature>
<protein>
    <recommendedName>
        <fullName evidence="2">Protein Zds1 C-terminal domain-containing protein</fullName>
    </recommendedName>
</protein>
<feature type="compositionally biased region" description="Low complexity" evidence="1">
    <location>
        <begin position="407"/>
        <end position="417"/>
    </location>
</feature>
<feature type="region of interest" description="Disordered" evidence="1">
    <location>
        <begin position="602"/>
        <end position="712"/>
    </location>
</feature>
<dbReference type="GO" id="GO:0005737">
    <property type="term" value="C:cytoplasm"/>
    <property type="evidence" value="ECO:0007669"/>
    <property type="project" value="TreeGrafter"/>
</dbReference>
<feature type="compositionally biased region" description="Basic and acidic residues" evidence="1">
    <location>
        <begin position="423"/>
        <end position="434"/>
    </location>
</feature>
<feature type="compositionally biased region" description="Polar residues" evidence="1">
    <location>
        <begin position="751"/>
        <end position="760"/>
    </location>
</feature>
<feature type="compositionally biased region" description="Polar residues" evidence="1">
    <location>
        <begin position="1"/>
        <end position="12"/>
    </location>
</feature>
<feature type="compositionally biased region" description="Low complexity" evidence="1">
    <location>
        <begin position="765"/>
        <end position="787"/>
    </location>
</feature>
<dbReference type="PANTHER" id="PTHR28089">
    <property type="entry name" value="PROTEIN ZDS1-RELATED"/>
    <property type="match status" value="1"/>
</dbReference>
<proteinExistence type="predicted"/>
<feature type="region of interest" description="Disordered" evidence="1">
    <location>
        <begin position="401"/>
        <end position="481"/>
    </location>
</feature>
<dbReference type="SMART" id="SM01327">
    <property type="entry name" value="Zds_C"/>
    <property type="match status" value="1"/>
</dbReference>
<dbReference type="Proteomes" id="UP000092321">
    <property type="component" value="Unassembled WGS sequence"/>
</dbReference>
<feature type="compositionally biased region" description="Low complexity" evidence="1">
    <location>
        <begin position="655"/>
        <end position="669"/>
    </location>
</feature>
<evidence type="ECO:0000259" key="2">
    <source>
        <dbReference type="SMART" id="SM01327"/>
    </source>
</evidence>
<feature type="compositionally biased region" description="Low complexity" evidence="1">
    <location>
        <begin position="683"/>
        <end position="693"/>
    </location>
</feature>
<dbReference type="Pfam" id="PF08632">
    <property type="entry name" value="Zds_C"/>
    <property type="match status" value="1"/>
</dbReference>
<dbReference type="InterPro" id="IPR040206">
    <property type="entry name" value="Zds1/2"/>
</dbReference>
<keyword evidence="4" id="KW-1185">Reference proteome</keyword>
<evidence type="ECO:0000313" key="3">
    <source>
        <dbReference type="EMBL" id="OBA26761.1"/>
    </source>
</evidence>
<feature type="region of interest" description="Disordered" evidence="1">
    <location>
        <begin position="104"/>
        <end position="163"/>
    </location>
</feature>
<feature type="region of interest" description="Disordered" evidence="1">
    <location>
        <begin position="751"/>
        <end position="831"/>
    </location>
</feature>
<feature type="compositionally biased region" description="Polar residues" evidence="1">
    <location>
        <begin position="788"/>
        <end position="816"/>
    </location>
</feature>
<feature type="region of interest" description="Disordered" evidence="1">
    <location>
        <begin position="293"/>
        <end position="338"/>
    </location>
</feature>
<dbReference type="GO" id="GO:0010971">
    <property type="term" value="P:positive regulation of G2/M transition of mitotic cell cycle"/>
    <property type="evidence" value="ECO:0007669"/>
    <property type="project" value="TreeGrafter"/>
</dbReference>
<evidence type="ECO:0000256" key="1">
    <source>
        <dbReference type="SAM" id="MobiDB-lite"/>
    </source>
</evidence>
<gene>
    <name evidence="3" type="ORF">HANVADRAFT_52801</name>
</gene>